<keyword evidence="1" id="KW-0732">Signal</keyword>
<accession>A0A8J2SJ26</accession>
<dbReference type="InterPro" id="IPR021134">
    <property type="entry name" value="Bestrophin-like"/>
</dbReference>
<reference evidence="2" key="1">
    <citation type="submission" date="2021-11" db="EMBL/GenBank/DDBJ databases">
        <authorList>
            <consortium name="Genoscope - CEA"/>
            <person name="William W."/>
        </authorList>
    </citation>
    <scope>NUCLEOTIDE SEQUENCE</scope>
</reference>
<organism evidence="2 3">
    <name type="scientific">Pelagomonas calceolata</name>
    <dbReference type="NCBI Taxonomy" id="35677"/>
    <lineage>
        <taxon>Eukaryota</taxon>
        <taxon>Sar</taxon>
        <taxon>Stramenopiles</taxon>
        <taxon>Ochrophyta</taxon>
        <taxon>Pelagophyceae</taxon>
        <taxon>Pelagomonadales</taxon>
        <taxon>Pelagomonadaceae</taxon>
        <taxon>Pelagomonas</taxon>
    </lineage>
</organism>
<keyword evidence="3" id="KW-1185">Reference proteome</keyword>
<dbReference type="GO" id="GO:0005254">
    <property type="term" value="F:chloride channel activity"/>
    <property type="evidence" value="ECO:0007669"/>
    <property type="project" value="InterPro"/>
</dbReference>
<evidence type="ECO:0000313" key="2">
    <source>
        <dbReference type="EMBL" id="CAH0373828.1"/>
    </source>
</evidence>
<feature type="signal peptide" evidence="1">
    <location>
        <begin position="1"/>
        <end position="20"/>
    </location>
</feature>
<dbReference type="OrthoDB" id="417078at2759"/>
<evidence type="ECO:0000256" key="1">
    <source>
        <dbReference type="SAM" id="SignalP"/>
    </source>
</evidence>
<dbReference type="Proteomes" id="UP000789595">
    <property type="component" value="Unassembled WGS sequence"/>
</dbReference>
<feature type="chain" id="PRO_5035234514" evidence="1">
    <location>
        <begin position="21"/>
        <end position="504"/>
    </location>
</feature>
<evidence type="ECO:0000313" key="3">
    <source>
        <dbReference type="Proteomes" id="UP000789595"/>
    </source>
</evidence>
<comment type="caution">
    <text evidence="2">The sequence shown here is derived from an EMBL/GenBank/DDBJ whole genome shotgun (WGS) entry which is preliminary data.</text>
</comment>
<name>A0A8J2SJ26_9STRA</name>
<gene>
    <name evidence="2" type="ORF">PECAL_4P10690</name>
</gene>
<dbReference type="Pfam" id="PF01062">
    <property type="entry name" value="Bestrophin"/>
    <property type="match status" value="1"/>
</dbReference>
<protein>
    <submittedName>
        <fullName evidence="2">Uncharacterized protein</fullName>
    </submittedName>
</protein>
<dbReference type="EMBL" id="CAKKNE010000004">
    <property type="protein sequence ID" value="CAH0373828.1"/>
    <property type="molecule type" value="Genomic_DNA"/>
</dbReference>
<sequence>MHHMISTFSAAAALSSVAQGLAPPRGAVRLSSTSSKMQGLAPPRTNVRLASTLFDDVPVTPLYRAPGSAFQGMPSTPGWESGRLDELTDWATSDRANRPVMCEYRSEGGWLWSKWRGTVLQMVLVPVLASMSLTVTTDILAHAFSEADWSLFGVPPAEDALISQLRGLATLWEYQLTLTIFVLTFFTQQAYAHYRSVYFCARAIQGRINDVCLLLAVGATRGEVEGATSTYSDDGAALVTLCARLIRLCHTFFWATTPTTSDGVGDGGLVDGDGPTDLEPSERVQAGPELLSPQGLRSLVAAGQLTANERTALLKTGLPPSQYWCVLLEWVGQYALEGVDHAALRDSPGFEERLLRELTQIRAEMFSIGDFQAGRMPLAYVQLVQVLVDSLVIIAPVALYAKLGALSIPLCGLLTFFFKGLLELSKSFLDPFGNEGFPGQNIRVDVLVSELNFGAQSRWSAAGAVLPERDRDGPRPLDTVLEYCSAWPDDPGCEADAVAATGDG</sequence>
<dbReference type="AlphaFoldDB" id="A0A8J2SJ26"/>
<proteinExistence type="predicted"/>